<proteinExistence type="inferred from homology"/>
<evidence type="ECO:0000256" key="3">
    <source>
        <dbReference type="ARBA" id="ARBA00022475"/>
    </source>
</evidence>
<dbReference type="InterPro" id="IPR051447">
    <property type="entry name" value="Lipoprotein-release_system"/>
</dbReference>
<dbReference type="InterPro" id="IPR025857">
    <property type="entry name" value="MacB_PCD"/>
</dbReference>
<feature type="domain" description="MacB-like periplasmic core" evidence="9">
    <location>
        <begin position="32"/>
        <end position="237"/>
    </location>
</feature>
<name>A0ABQ2H4T7_9PORP</name>
<evidence type="ECO:0000256" key="1">
    <source>
        <dbReference type="ARBA" id="ARBA00004651"/>
    </source>
</evidence>
<protein>
    <submittedName>
        <fullName evidence="10">ABC transporter permease</fullName>
    </submittedName>
</protein>
<keyword evidence="4 7" id="KW-0812">Transmembrane</keyword>
<feature type="transmembrane region" description="Helical" evidence="7">
    <location>
        <begin position="29"/>
        <end position="54"/>
    </location>
</feature>
<evidence type="ECO:0000256" key="2">
    <source>
        <dbReference type="ARBA" id="ARBA00005236"/>
    </source>
</evidence>
<keyword evidence="6 7" id="KW-0472">Membrane</keyword>
<dbReference type="RefSeq" id="WP_188807417.1">
    <property type="nucleotide sequence ID" value="NZ_BMPU01000001.1"/>
</dbReference>
<dbReference type="Proteomes" id="UP000653477">
    <property type="component" value="Unassembled WGS sequence"/>
</dbReference>
<feature type="transmembrane region" description="Helical" evidence="7">
    <location>
        <begin position="383"/>
        <end position="406"/>
    </location>
</feature>
<reference evidence="11" key="1">
    <citation type="journal article" date="2019" name="Int. J. Syst. Evol. Microbiol.">
        <title>The Global Catalogue of Microorganisms (GCM) 10K type strain sequencing project: providing services to taxonomists for standard genome sequencing and annotation.</title>
        <authorList>
            <consortium name="The Broad Institute Genomics Platform"/>
            <consortium name="The Broad Institute Genome Sequencing Center for Infectious Disease"/>
            <person name="Wu L."/>
            <person name="Ma J."/>
        </authorList>
    </citation>
    <scope>NUCLEOTIDE SEQUENCE [LARGE SCALE GENOMIC DNA]</scope>
    <source>
        <strain evidence="11">JCM 30531</strain>
    </source>
</reference>
<evidence type="ECO:0000256" key="7">
    <source>
        <dbReference type="SAM" id="Phobius"/>
    </source>
</evidence>
<organism evidence="10 11">
    <name type="scientific">Porphyromonas pasteri</name>
    <dbReference type="NCBI Taxonomy" id="1583331"/>
    <lineage>
        <taxon>Bacteria</taxon>
        <taxon>Pseudomonadati</taxon>
        <taxon>Bacteroidota</taxon>
        <taxon>Bacteroidia</taxon>
        <taxon>Bacteroidales</taxon>
        <taxon>Porphyromonadaceae</taxon>
        <taxon>Porphyromonas</taxon>
    </lineage>
</organism>
<comment type="subcellular location">
    <subcellularLocation>
        <location evidence="1">Cell membrane</location>
        <topology evidence="1">Multi-pass membrane protein</topology>
    </subcellularLocation>
</comment>
<evidence type="ECO:0000259" key="8">
    <source>
        <dbReference type="Pfam" id="PF02687"/>
    </source>
</evidence>
<gene>
    <name evidence="10" type="ORF">GCM10007088_03250</name>
</gene>
<evidence type="ECO:0000313" key="11">
    <source>
        <dbReference type="Proteomes" id="UP000653477"/>
    </source>
</evidence>
<keyword evidence="3" id="KW-1003">Cell membrane</keyword>
<feature type="transmembrane region" description="Helical" evidence="7">
    <location>
        <begin position="338"/>
        <end position="356"/>
    </location>
</feature>
<evidence type="ECO:0000256" key="5">
    <source>
        <dbReference type="ARBA" id="ARBA00022989"/>
    </source>
</evidence>
<feature type="transmembrane region" description="Helical" evidence="7">
    <location>
        <begin position="284"/>
        <end position="308"/>
    </location>
</feature>
<evidence type="ECO:0000256" key="4">
    <source>
        <dbReference type="ARBA" id="ARBA00022692"/>
    </source>
</evidence>
<dbReference type="Pfam" id="PF02687">
    <property type="entry name" value="FtsX"/>
    <property type="match status" value="1"/>
</dbReference>
<dbReference type="EMBL" id="BMPU01000001">
    <property type="protein sequence ID" value="GGM47908.1"/>
    <property type="molecule type" value="Genomic_DNA"/>
</dbReference>
<comment type="caution">
    <text evidence="10">The sequence shown here is derived from an EMBL/GenBank/DDBJ whole genome shotgun (WGS) entry which is preliminary data.</text>
</comment>
<dbReference type="PANTHER" id="PTHR30489">
    <property type="entry name" value="LIPOPROTEIN-RELEASING SYSTEM TRANSMEMBRANE PROTEIN LOLE"/>
    <property type="match status" value="1"/>
</dbReference>
<feature type="domain" description="ABC3 transporter permease C-terminal" evidence="8">
    <location>
        <begin position="287"/>
        <end position="411"/>
    </location>
</feature>
<evidence type="ECO:0000259" key="9">
    <source>
        <dbReference type="Pfam" id="PF12704"/>
    </source>
</evidence>
<dbReference type="Pfam" id="PF12704">
    <property type="entry name" value="MacB_PCD"/>
    <property type="match status" value="1"/>
</dbReference>
<comment type="similarity">
    <text evidence="2">Belongs to the ABC-4 integral membrane protein family. LolC/E subfamily.</text>
</comment>
<keyword evidence="5 7" id="KW-1133">Transmembrane helix</keyword>
<dbReference type="PANTHER" id="PTHR30489:SF0">
    <property type="entry name" value="LIPOPROTEIN-RELEASING SYSTEM TRANSMEMBRANE PROTEIN LOLE"/>
    <property type="match status" value="1"/>
</dbReference>
<accession>A0ABQ2H4T7</accession>
<keyword evidence="11" id="KW-1185">Reference proteome</keyword>
<sequence length="418" mass="46580">MALFSSATTFLSRGLSRGDKAGTRRVSALLRLTTIGVALSLSVMLLSVTIILGFHRQIHEFAFSQTGHISLNGYGSNWKTSTTPVYVSPELLSFLREEKGVSSVSPLIQQAGLLKTEGDFSGILLYGVDSTFRSRYFTEQIKSGTLPSFSESEYNRPPIVLPSHVARRMNYKVGDAVRIYFFGEKMRVRIFELQAIYESTGLELSPALCPISSLQRLNHWDENTYSRLIIMLQDPDAAYPTLEHLISTLQARPDLIGEENYGLNLGQELQPELFNWLAFLDTNVYALLSLMVLVGGFAMITGLIIIVLDKSKQIGILKALGATNRQLRQTFLQIAARLILRGIFWGNAIALVLSLAQRQFKIIKLNPANYFTDSVPIHFDLPLWVAINVGTLIVILLMVLVPASLVSRIHPAESMRMD</sequence>
<evidence type="ECO:0000256" key="6">
    <source>
        <dbReference type="ARBA" id="ARBA00023136"/>
    </source>
</evidence>
<dbReference type="InterPro" id="IPR003838">
    <property type="entry name" value="ABC3_permease_C"/>
</dbReference>
<evidence type="ECO:0000313" key="10">
    <source>
        <dbReference type="EMBL" id="GGM47908.1"/>
    </source>
</evidence>